<reference evidence="2 3" key="1">
    <citation type="journal article" date="2024" name="Nat. Commun.">
        <title>Phylogenomics reveals the evolutionary origins of lichenization in chlorophyte algae.</title>
        <authorList>
            <person name="Puginier C."/>
            <person name="Libourel C."/>
            <person name="Otte J."/>
            <person name="Skaloud P."/>
            <person name="Haon M."/>
            <person name="Grisel S."/>
            <person name="Petersen M."/>
            <person name="Berrin J.G."/>
            <person name="Delaux P.M."/>
            <person name="Dal Grande F."/>
            <person name="Keller J."/>
        </authorList>
    </citation>
    <scope>NUCLEOTIDE SEQUENCE [LARGE SCALE GENOMIC DNA]</scope>
    <source>
        <strain evidence="2 3">SAG 2043</strain>
    </source>
</reference>
<proteinExistence type="predicted"/>
<feature type="transmembrane region" description="Helical" evidence="1">
    <location>
        <begin position="59"/>
        <end position="77"/>
    </location>
</feature>
<keyword evidence="3" id="KW-1185">Reference proteome</keyword>
<name>A0AAW1PQ29_9CHLO</name>
<gene>
    <name evidence="2" type="ORF">WJX72_012244</name>
</gene>
<accession>A0AAW1PQ29</accession>
<feature type="transmembrane region" description="Helical" evidence="1">
    <location>
        <begin position="128"/>
        <end position="151"/>
    </location>
</feature>
<keyword evidence="1" id="KW-1133">Transmembrane helix</keyword>
<feature type="transmembrane region" description="Helical" evidence="1">
    <location>
        <begin position="97"/>
        <end position="116"/>
    </location>
</feature>
<evidence type="ECO:0000313" key="2">
    <source>
        <dbReference type="EMBL" id="KAK9810530.1"/>
    </source>
</evidence>
<dbReference type="EMBL" id="JALJOR010000010">
    <property type="protein sequence ID" value="KAK9810530.1"/>
    <property type="molecule type" value="Genomic_DNA"/>
</dbReference>
<protein>
    <submittedName>
        <fullName evidence="2">Uncharacterized protein</fullName>
    </submittedName>
</protein>
<organism evidence="2 3">
    <name type="scientific">[Myrmecia] bisecta</name>
    <dbReference type="NCBI Taxonomy" id="41462"/>
    <lineage>
        <taxon>Eukaryota</taxon>
        <taxon>Viridiplantae</taxon>
        <taxon>Chlorophyta</taxon>
        <taxon>core chlorophytes</taxon>
        <taxon>Trebouxiophyceae</taxon>
        <taxon>Trebouxiales</taxon>
        <taxon>Trebouxiaceae</taxon>
        <taxon>Myrmecia</taxon>
    </lineage>
</organism>
<dbReference type="Proteomes" id="UP001489004">
    <property type="component" value="Unassembled WGS sequence"/>
</dbReference>
<keyword evidence="1" id="KW-0472">Membrane</keyword>
<comment type="caution">
    <text evidence="2">The sequence shown here is derived from an EMBL/GenBank/DDBJ whole genome shotgun (WGS) entry which is preliminary data.</text>
</comment>
<evidence type="ECO:0000256" key="1">
    <source>
        <dbReference type="SAM" id="Phobius"/>
    </source>
</evidence>
<evidence type="ECO:0000313" key="3">
    <source>
        <dbReference type="Proteomes" id="UP001489004"/>
    </source>
</evidence>
<keyword evidence="1" id="KW-0812">Transmembrane</keyword>
<feature type="transmembrane region" description="Helical" evidence="1">
    <location>
        <begin position="20"/>
        <end position="39"/>
    </location>
</feature>
<sequence>MQGGVAGVFNLLNPRSLNSAVYSFMGLNFLLAGFSYAAAPEQTLAAIFGTAGLNRGVDTLVWKLIGVSMLTLLPAAVHTVKEAIESGRLALPKPRNLNWLLATAGLGNIAALYPIYASGGLAPDDQPSPIFLALIANWGAVVGASVMEIAISWRAER</sequence>
<dbReference type="AlphaFoldDB" id="A0AAW1PQ29"/>